<name>A0A170TD86_EHRRU</name>
<organism evidence="2 3">
    <name type="scientific">Ehrlichia ruminantium</name>
    <name type="common">heartwater rickettsia</name>
    <name type="synonym">Cowdria ruminantium</name>
    <dbReference type="NCBI Taxonomy" id="779"/>
    <lineage>
        <taxon>Bacteria</taxon>
        <taxon>Pseudomonadati</taxon>
        <taxon>Pseudomonadota</taxon>
        <taxon>Alphaproteobacteria</taxon>
        <taxon>Rickettsiales</taxon>
        <taxon>Anaplasmataceae</taxon>
        <taxon>Ehrlichia</taxon>
    </lineage>
</organism>
<gene>
    <name evidence="2" type="primary">mfd</name>
    <name evidence="2" type="ORF">EHRUM3_10100</name>
</gene>
<dbReference type="Pfam" id="PF03461">
    <property type="entry name" value="TRCF"/>
    <property type="match status" value="1"/>
</dbReference>
<dbReference type="Proteomes" id="UP000092731">
    <property type="component" value="Unassembled WGS sequence"/>
</dbReference>
<protein>
    <submittedName>
        <fullName evidence="2">Transcription-repair coupling factor</fullName>
    </submittedName>
</protein>
<dbReference type="EMBL" id="BDDM01000315">
    <property type="protein sequence ID" value="GAT78780.1"/>
    <property type="molecule type" value="Genomic_DNA"/>
</dbReference>
<evidence type="ECO:0000313" key="3">
    <source>
        <dbReference type="Proteomes" id="UP000092731"/>
    </source>
</evidence>
<dbReference type="RefSeq" id="WP_143337998.1">
    <property type="nucleotide sequence ID" value="NZ_BDDM01000315.1"/>
</dbReference>
<proteinExistence type="predicted"/>
<comment type="caution">
    <text evidence="2">The sequence shown here is derived from an EMBL/GenBank/DDBJ whole genome shotgun (WGS) entry which is preliminary data.</text>
</comment>
<evidence type="ECO:0000259" key="1">
    <source>
        <dbReference type="SMART" id="SM00982"/>
    </source>
</evidence>
<dbReference type="InterPro" id="IPR005118">
    <property type="entry name" value="TRCF_C"/>
</dbReference>
<dbReference type="GO" id="GO:0006281">
    <property type="term" value="P:DNA repair"/>
    <property type="evidence" value="ECO:0007669"/>
    <property type="project" value="InterPro"/>
</dbReference>
<dbReference type="SUPFAM" id="SSF143517">
    <property type="entry name" value="TRCF domain-like"/>
    <property type="match status" value="1"/>
</dbReference>
<feature type="domain" description="Transcription-repair-coupling factor C-terminal" evidence="1">
    <location>
        <begin position="1"/>
        <end position="64"/>
    </location>
</feature>
<dbReference type="AlphaFoldDB" id="A0A170TD86"/>
<dbReference type="SMART" id="SM00982">
    <property type="entry name" value="TRCF"/>
    <property type="match status" value="1"/>
</dbReference>
<reference evidence="3" key="1">
    <citation type="submission" date="2016-05" db="EMBL/GenBank/DDBJ databases">
        <title>Draft genome sequences of four strains of Ehrlichia ruminantium, a tick-borne pathogen of ruminants, isolated from Zimbabwe, The Gambia and Ghana.</title>
        <authorList>
            <person name="Nakao R."/>
            <person name="Jongejan F."/>
            <person name="Sugimoto C."/>
        </authorList>
    </citation>
    <scope>NUCLEOTIDE SEQUENCE [LARGE SCALE GENOMIC DNA]</scope>
    <source>
        <strain evidence="3">Pokoase 417</strain>
    </source>
</reference>
<feature type="non-terminal residue" evidence="2">
    <location>
        <position position="1"/>
    </location>
</feature>
<dbReference type="Gene3D" id="3.90.1150.50">
    <property type="entry name" value="Transcription-repair-coupling factor, D7 domain"/>
    <property type="match status" value="1"/>
</dbReference>
<evidence type="ECO:0000313" key="2">
    <source>
        <dbReference type="EMBL" id="GAT78780.1"/>
    </source>
</evidence>
<accession>A0A170TD86</accession>
<sequence length="102" mass="11855">FHIALIKKFGKLPDEVENLLDIIYIKQLCIPIGIYEIEQVKNIVNFKIHNNVTFPKMVLDYLIHNPLILKIQNNSISMLVNNISSRITKLIIHHLKKITSLL</sequence>
<dbReference type="InterPro" id="IPR037235">
    <property type="entry name" value="TRCF-like_C_D7"/>
</dbReference>